<organism evidence="1 2">
    <name type="scientific">Gemmobacter fulvus</name>
    <dbReference type="NCBI Taxonomy" id="2840474"/>
    <lineage>
        <taxon>Bacteria</taxon>
        <taxon>Pseudomonadati</taxon>
        <taxon>Pseudomonadota</taxon>
        <taxon>Alphaproteobacteria</taxon>
        <taxon>Rhodobacterales</taxon>
        <taxon>Paracoccaceae</taxon>
        <taxon>Gemmobacter</taxon>
    </lineage>
</organism>
<name>A0A975PBH3_9RHOB</name>
<dbReference type="Proteomes" id="UP000679352">
    <property type="component" value="Plasmid p3"/>
</dbReference>
<evidence type="ECO:0000313" key="2">
    <source>
        <dbReference type="Proteomes" id="UP000679352"/>
    </source>
</evidence>
<sequence length="71" mass="8087">MTGSDRMIALEREVMYTRMAAIRIILRVIDEFGATPQERFRFASQIDELAKESDFATASIAKCVCLSLRRS</sequence>
<dbReference type="EMBL" id="CP076364">
    <property type="protein sequence ID" value="QWK92912.1"/>
    <property type="molecule type" value="Genomic_DNA"/>
</dbReference>
<keyword evidence="2" id="KW-1185">Reference proteome</keyword>
<reference evidence="1" key="1">
    <citation type="submission" date="2021-06" db="EMBL/GenBank/DDBJ databases">
        <authorList>
            <person name="Lee C.-S."/>
            <person name="Jin L."/>
        </authorList>
    </citation>
    <scope>NUCLEOTIDE SEQUENCE</scope>
    <source>
        <strain evidence="1">Con5</strain>
        <plasmid evidence="1">p3</plasmid>
    </source>
</reference>
<accession>A0A975PBH3</accession>
<dbReference type="RefSeq" id="WP_215507205.1">
    <property type="nucleotide sequence ID" value="NZ_CP076364.1"/>
</dbReference>
<evidence type="ECO:0000313" key="1">
    <source>
        <dbReference type="EMBL" id="QWK92912.1"/>
    </source>
</evidence>
<proteinExistence type="predicted"/>
<geneLocation type="plasmid" evidence="1 2">
    <name>p3</name>
</geneLocation>
<keyword evidence="1" id="KW-0614">Plasmid</keyword>
<protein>
    <submittedName>
        <fullName evidence="1">Uncharacterized protein</fullName>
    </submittedName>
</protein>
<dbReference type="AlphaFoldDB" id="A0A975PBH3"/>
<dbReference type="KEGG" id="gfu:KM031_20190"/>
<gene>
    <name evidence="1" type="ORF">KM031_20190</name>
</gene>